<evidence type="ECO:0000259" key="3">
    <source>
        <dbReference type="Pfam" id="PF13229"/>
    </source>
</evidence>
<dbReference type="AlphaFoldDB" id="A0A810N225"/>
<evidence type="ECO:0000313" key="5">
    <source>
        <dbReference type="Proteomes" id="UP000680866"/>
    </source>
</evidence>
<dbReference type="InterPro" id="IPR011050">
    <property type="entry name" value="Pectin_lyase_fold/virulence"/>
</dbReference>
<feature type="chain" id="PRO_5032707464" description="Pectate lyase superfamily protein domain-containing protein" evidence="1">
    <location>
        <begin position="33"/>
        <end position="461"/>
    </location>
</feature>
<dbReference type="Pfam" id="PF13229">
    <property type="entry name" value="Beta_helix"/>
    <property type="match status" value="1"/>
</dbReference>
<dbReference type="EMBL" id="AP023359">
    <property type="protein sequence ID" value="BCJ65748.1"/>
    <property type="molecule type" value="Genomic_DNA"/>
</dbReference>
<dbReference type="RefSeq" id="WP_212825396.1">
    <property type="nucleotide sequence ID" value="NZ_AP023359.1"/>
</dbReference>
<protein>
    <recommendedName>
        <fullName evidence="6">Pectate lyase superfamily protein domain-containing protein</fullName>
    </recommendedName>
</protein>
<sequence length="461" mass="47383">MELLSRRNALLAGLATTTVVGGLAATASVAHAAPEVTGDGWISVLDHGAVGDGVTDDTAAIQAALTAAAGTGESLLFPAGRVFKVSNELVASGLTDFVILGYAATLMLGGAQPSTNGGKAVLRLTNCHRFKIIGLEVRDSDRTQQYDGIRVSSSSGGVIDGVTVRDVRFNGIVVFDAVPRQSDDIAITNCTTEGTRFGISSNGKDVRIINNHVAMDWPSTAEAQAKGGVWSAPSDYYDGICVWAGADRNIVSGNTITECGQAGVFTQACTNLVVADNTVTGCQLRGIEVDGSNGGTAPSGIAVGVTITGNVVTNCIGHINLVSARDVTVVGNRIENPNSSRAVSCIAINLNTTKTVVVGNYARQAHATFPAIYVTEASTDVTVAWNTVDAAVPHQAPADTVIIRRSGPGQIRTEGKFIAVGGIGVGNSVPATTPGSVVRKIEIFTSTGASLGWIPVYNSIS</sequence>
<dbReference type="InterPro" id="IPR006311">
    <property type="entry name" value="TAT_signal"/>
</dbReference>
<dbReference type="InterPro" id="IPR012334">
    <property type="entry name" value="Pectin_lyas_fold"/>
</dbReference>
<proteinExistence type="predicted"/>
<dbReference type="PROSITE" id="PS51318">
    <property type="entry name" value="TAT"/>
    <property type="match status" value="1"/>
</dbReference>
<dbReference type="SUPFAM" id="SSF51126">
    <property type="entry name" value="Pectin lyase-like"/>
    <property type="match status" value="1"/>
</dbReference>
<feature type="domain" description="Right handed beta helix" evidence="3">
    <location>
        <begin position="148"/>
        <end position="293"/>
    </location>
</feature>
<organism evidence="4 5">
    <name type="scientific">Polymorphospora rubra</name>
    <dbReference type="NCBI Taxonomy" id="338584"/>
    <lineage>
        <taxon>Bacteria</taxon>
        <taxon>Bacillati</taxon>
        <taxon>Actinomycetota</taxon>
        <taxon>Actinomycetes</taxon>
        <taxon>Micromonosporales</taxon>
        <taxon>Micromonosporaceae</taxon>
        <taxon>Polymorphospora</taxon>
    </lineage>
</organism>
<keyword evidence="5" id="KW-1185">Reference proteome</keyword>
<evidence type="ECO:0000313" key="4">
    <source>
        <dbReference type="EMBL" id="BCJ65748.1"/>
    </source>
</evidence>
<dbReference type="Proteomes" id="UP000680866">
    <property type="component" value="Chromosome"/>
</dbReference>
<evidence type="ECO:0000259" key="2">
    <source>
        <dbReference type="Pfam" id="PF12708"/>
    </source>
</evidence>
<accession>A0A810N225</accession>
<reference evidence="4" key="1">
    <citation type="submission" date="2020-08" db="EMBL/GenBank/DDBJ databases">
        <title>Whole genome shotgun sequence of Polymorphospora rubra NBRC 101157.</title>
        <authorList>
            <person name="Komaki H."/>
            <person name="Tamura T."/>
        </authorList>
    </citation>
    <scope>NUCLEOTIDE SEQUENCE</scope>
    <source>
        <strain evidence="4">NBRC 101157</strain>
    </source>
</reference>
<dbReference type="InterPro" id="IPR006626">
    <property type="entry name" value="PbH1"/>
</dbReference>
<dbReference type="SMART" id="SM00710">
    <property type="entry name" value="PbH1"/>
    <property type="match status" value="6"/>
</dbReference>
<feature type="signal peptide" evidence="1">
    <location>
        <begin position="1"/>
        <end position="32"/>
    </location>
</feature>
<gene>
    <name evidence="4" type="ORF">Prubr_27690</name>
</gene>
<dbReference type="KEGG" id="pry:Prubr_27690"/>
<dbReference type="Pfam" id="PF12708">
    <property type="entry name" value="Pect-lyase_RHGA_epim"/>
    <property type="match status" value="1"/>
</dbReference>
<dbReference type="InterPro" id="IPR039448">
    <property type="entry name" value="Beta_helix"/>
</dbReference>
<dbReference type="InterPro" id="IPR024535">
    <property type="entry name" value="RHGA/B-epi-like_pectate_lyase"/>
</dbReference>
<name>A0A810N225_9ACTN</name>
<keyword evidence="1" id="KW-0732">Signal</keyword>
<dbReference type="Gene3D" id="2.160.20.10">
    <property type="entry name" value="Single-stranded right-handed beta-helix, Pectin lyase-like"/>
    <property type="match status" value="1"/>
</dbReference>
<evidence type="ECO:0008006" key="6">
    <source>
        <dbReference type="Google" id="ProtNLM"/>
    </source>
</evidence>
<feature type="domain" description="Rhamnogalacturonase A/B/Epimerase-like pectate lyase" evidence="2">
    <location>
        <begin position="41"/>
        <end position="81"/>
    </location>
</feature>
<evidence type="ECO:0000256" key="1">
    <source>
        <dbReference type="SAM" id="SignalP"/>
    </source>
</evidence>